<reference evidence="2 3" key="2">
    <citation type="journal article" date="2022" name="Mol. Biol. Evol.">
        <title>Comparative Genomics Reveals Insights into the Divergent Evolution of Astigmatic Mites and Household Pest Adaptations.</title>
        <authorList>
            <person name="Xiong Q."/>
            <person name="Wan A.T."/>
            <person name="Liu X."/>
            <person name="Fung C.S."/>
            <person name="Xiao X."/>
            <person name="Malainual N."/>
            <person name="Hou J."/>
            <person name="Wang L."/>
            <person name="Wang M."/>
            <person name="Yang K.Y."/>
            <person name="Cui Y."/>
            <person name="Leung E.L."/>
            <person name="Nong W."/>
            <person name="Shin S.K."/>
            <person name="Au S.W."/>
            <person name="Jeong K.Y."/>
            <person name="Chew F.T."/>
            <person name="Hui J.H."/>
            <person name="Leung T.F."/>
            <person name="Tungtrongchitr A."/>
            <person name="Zhong N."/>
            <person name="Liu Z."/>
            <person name="Tsui S.K."/>
        </authorList>
    </citation>
    <scope>NUCLEOTIDE SEQUENCE [LARGE SCALE GENOMIC DNA]</scope>
    <source>
        <strain evidence="2">Derp</strain>
    </source>
</reference>
<dbReference type="Proteomes" id="UP000887458">
    <property type="component" value="Unassembled WGS sequence"/>
</dbReference>
<feature type="transmembrane region" description="Helical" evidence="1">
    <location>
        <begin position="314"/>
        <end position="338"/>
    </location>
</feature>
<proteinExistence type="predicted"/>
<evidence type="ECO:0000313" key="3">
    <source>
        <dbReference type="Proteomes" id="UP000887458"/>
    </source>
</evidence>
<protein>
    <submittedName>
        <fullName evidence="2">Uncharacterized protein</fullName>
    </submittedName>
</protein>
<name>A0ABQ8JJA1_DERPT</name>
<dbReference type="EMBL" id="NJHN03000036">
    <property type="protein sequence ID" value="KAH9422689.1"/>
    <property type="molecule type" value="Genomic_DNA"/>
</dbReference>
<evidence type="ECO:0000256" key="1">
    <source>
        <dbReference type="SAM" id="Phobius"/>
    </source>
</evidence>
<keyword evidence="1" id="KW-0472">Membrane</keyword>
<evidence type="ECO:0000313" key="2">
    <source>
        <dbReference type="EMBL" id="KAH9422689.1"/>
    </source>
</evidence>
<gene>
    <name evidence="2" type="ORF">DERP_003366</name>
</gene>
<keyword evidence="1" id="KW-0812">Transmembrane</keyword>
<organism evidence="2 3">
    <name type="scientific">Dermatophagoides pteronyssinus</name>
    <name type="common">European house dust mite</name>
    <dbReference type="NCBI Taxonomy" id="6956"/>
    <lineage>
        <taxon>Eukaryota</taxon>
        <taxon>Metazoa</taxon>
        <taxon>Ecdysozoa</taxon>
        <taxon>Arthropoda</taxon>
        <taxon>Chelicerata</taxon>
        <taxon>Arachnida</taxon>
        <taxon>Acari</taxon>
        <taxon>Acariformes</taxon>
        <taxon>Sarcoptiformes</taxon>
        <taxon>Astigmata</taxon>
        <taxon>Psoroptidia</taxon>
        <taxon>Analgoidea</taxon>
        <taxon>Pyroglyphidae</taxon>
        <taxon>Dermatophagoidinae</taxon>
        <taxon>Dermatophagoides</taxon>
    </lineage>
</organism>
<accession>A0ABQ8JJA1</accession>
<sequence length="374" mass="45060">MNWFTKIIRMMMLINIDDLSQLTWPDYNHEICSYLDDRFPTKILSIAYNEHDGYLWIISNDSYAYRLPPLKTKNNKIKWNYENMYSLKIKERWPSLSLNGFDRIILMWIEKDAYFLMIRHNHNNITIFSLKNQIYEKINRIESINYPIEWHMFIDGEIMMNIGSDRLLIIKKNVDNVHTYQYYMFEIKIKTARILLREMGSIECPEDKILTNGTFCQMLAKKIVINFFDSIQWNFVDQNGQLYQLMGKNYFNDESLNKMANIDSIHNNNNIKTISEYFECYERFENNKHIDHIERDENGTIIFMKKPDKSEKTIVIVIAIAISIQLIVLLISIIWCLCCRHRQRRKQQQQQQQRLKKLKTIELNQSQKQQNKCN</sequence>
<comment type="caution">
    <text evidence="2">The sequence shown here is derived from an EMBL/GenBank/DDBJ whole genome shotgun (WGS) entry which is preliminary data.</text>
</comment>
<keyword evidence="1" id="KW-1133">Transmembrane helix</keyword>
<reference evidence="2 3" key="1">
    <citation type="journal article" date="2018" name="J. Allergy Clin. Immunol.">
        <title>High-quality assembly of Dermatophagoides pteronyssinus genome and transcriptome reveals a wide range of novel allergens.</title>
        <authorList>
            <person name="Liu X.Y."/>
            <person name="Yang K.Y."/>
            <person name="Wang M.Q."/>
            <person name="Kwok J.S."/>
            <person name="Zeng X."/>
            <person name="Yang Z."/>
            <person name="Xiao X.J."/>
            <person name="Lau C.P."/>
            <person name="Li Y."/>
            <person name="Huang Z.M."/>
            <person name="Ba J.G."/>
            <person name="Yim A.K."/>
            <person name="Ouyang C.Y."/>
            <person name="Ngai S.M."/>
            <person name="Chan T.F."/>
            <person name="Leung E.L."/>
            <person name="Liu L."/>
            <person name="Liu Z.G."/>
            <person name="Tsui S.K."/>
        </authorList>
    </citation>
    <scope>NUCLEOTIDE SEQUENCE [LARGE SCALE GENOMIC DNA]</scope>
    <source>
        <strain evidence="2">Derp</strain>
    </source>
</reference>
<keyword evidence="3" id="KW-1185">Reference proteome</keyword>